<dbReference type="EMBL" id="JAHRIM010000049">
    <property type="protein sequence ID" value="MEQ2257928.1"/>
    <property type="molecule type" value="Genomic_DNA"/>
</dbReference>
<keyword evidence="2" id="KW-1185">Reference proteome</keyword>
<name>A0ABV0VKZ2_9TELE</name>
<comment type="caution">
    <text evidence="1">The sequence shown here is derived from an EMBL/GenBank/DDBJ whole genome shotgun (WGS) entry which is preliminary data.</text>
</comment>
<protein>
    <submittedName>
        <fullName evidence="1">Uncharacterized protein</fullName>
    </submittedName>
</protein>
<evidence type="ECO:0000313" key="1">
    <source>
        <dbReference type="EMBL" id="MEQ2257928.1"/>
    </source>
</evidence>
<gene>
    <name evidence="1" type="ORF">XENORESO_014865</name>
</gene>
<evidence type="ECO:0000313" key="2">
    <source>
        <dbReference type="Proteomes" id="UP001444071"/>
    </source>
</evidence>
<organism evidence="1 2">
    <name type="scientific">Xenotaenia resolanae</name>
    <dbReference type="NCBI Taxonomy" id="208358"/>
    <lineage>
        <taxon>Eukaryota</taxon>
        <taxon>Metazoa</taxon>
        <taxon>Chordata</taxon>
        <taxon>Craniata</taxon>
        <taxon>Vertebrata</taxon>
        <taxon>Euteleostomi</taxon>
        <taxon>Actinopterygii</taxon>
        <taxon>Neopterygii</taxon>
        <taxon>Teleostei</taxon>
        <taxon>Neoteleostei</taxon>
        <taxon>Acanthomorphata</taxon>
        <taxon>Ovalentaria</taxon>
        <taxon>Atherinomorphae</taxon>
        <taxon>Cyprinodontiformes</taxon>
        <taxon>Goodeidae</taxon>
        <taxon>Xenotaenia</taxon>
    </lineage>
</organism>
<sequence>MGGREQQQQTQYQAVLSLSADGVDSQRRRLLHRISSCCLSLTGSVFEATLEPGGYSFLFFLFLSSTSFLRIPNRGNKKKGATGVPMFSLHEGSGLLLLSLLAGLQ</sequence>
<accession>A0ABV0VKZ2</accession>
<proteinExistence type="predicted"/>
<feature type="non-terminal residue" evidence="1">
    <location>
        <position position="105"/>
    </location>
</feature>
<dbReference type="Proteomes" id="UP001444071">
    <property type="component" value="Unassembled WGS sequence"/>
</dbReference>
<reference evidence="1 2" key="1">
    <citation type="submission" date="2021-06" db="EMBL/GenBank/DDBJ databases">
        <authorList>
            <person name="Palmer J.M."/>
        </authorList>
    </citation>
    <scope>NUCLEOTIDE SEQUENCE [LARGE SCALE GENOMIC DNA]</scope>
    <source>
        <strain evidence="1 2">XR_2019</strain>
        <tissue evidence="1">Muscle</tissue>
    </source>
</reference>